<evidence type="ECO:0000259" key="3">
    <source>
        <dbReference type="Pfam" id="PF00248"/>
    </source>
</evidence>
<accession>A0A1L9P4I9</accession>
<dbReference type="InterPro" id="IPR020471">
    <property type="entry name" value="AKR"/>
</dbReference>
<dbReference type="CDD" id="cd19075">
    <property type="entry name" value="AKR_AKR7A1-5"/>
    <property type="match status" value="1"/>
</dbReference>
<dbReference type="GO" id="GO:0016491">
    <property type="term" value="F:oxidoreductase activity"/>
    <property type="evidence" value="ECO:0007669"/>
    <property type="project" value="UniProtKB-KW"/>
</dbReference>
<evidence type="ECO:0000256" key="2">
    <source>
        <dbReference type="ARBA" id="ARBA00038157"/>
    </source>
</evidence>
<comment type="similarity">
    <text evidence="2">Belongs to the aldo/keto reductase family. Aldo/keto reductase 2 subfamily.</text>
</comment>
<dbReference type="PRINTS" id="PR00069">
    <property type="entry name" value="ALDKETRDTASE"/>
</dbReference>
<gene>
    <name evidence="4" type="ORF">ASPVEDRAFT_182140</name>
</gene>
<dbReference type="InterPro" id="IPR050523">
    <property type="entry name" value="AKR_Detox_Biosynth"/>
</dbReference>
<proteinExistence type="inferred from homology"/>
<dbReference type="InterPro" id="IPR036812">
    <property type="entry name" value="NAD(P)_OxRdtase_dom_sf"/>
</dbReference>
<dbReference type="AlphaFoldDB" id="A0A1L9P4I9"/>
<protein>
    <recommendedName>
        <fullName evidence="3">NADP-dependent oxidoreductase domain-containing protein</fullName>
    </recommendedName>
</protein>
<organism evidence="4 5">
    <name type="scientific">Aspergillus versicolor CBS 583.65</name>
    <dbReference type="NCBI Taxonomy" id="1036611"/>
    <lineage>
        <taxon>Eukaryota</taxon>
        <taxon>Fungi</taxon>
        <taxon>Dikarya</taxon>
        <taxon>Ascomycota</taxon>
        <taxon>Pezizomycotina</taxon>
        <taxon>Eurotiomycetes</taxon>
        <taxon>Eurotiomycetidae</taxon>
        <taxon>Eurotiales</taxon>
        <taxon>Aspergillaceae</taxon>
        <taxon>Aspergillus</taxon>
        <taxon>Aspergillus subgen. Nidulantes</taxon>
    </lineage>
</organism>
<evidence type="ECO:0000256" key="1">
    <source>
        <dbReference type="ARBA" id="ARBA00023002"/>
    </source>
</evidence>
<dbReference type="PANTHER" id="PTHR43364">
    <property type="entry name" value="NADH-SPECIFIC METHYLGLYOXAL REDUCTASE-RELATED"/>
    <property type="match status" value="1"/>
</dbReference>
<dbReference type="Proteomes" id="UP000184073">
    <property type="component" value="Unassembled WGS sequence"/>
</dbReference>
<evidence type="ECO:0000313" key="4">
    <source>
        <dbReference type="EMBL" id="OJI96416.1"/>
    </source>
</evidence>
<name>A0A1L9P4I9_ASPVE</name>
<dbReference type="OrthoDB" id="2310150at2759"/>
<feature type="domain" description="NADP-dependent oxidoreductase" evidence="3">
    <location>
        <begin position="14"/>
        <end position="319"/>
    </location>
</feature>
<dbReference type="Gene3D" id="3.20.20.100">
    <property type="entry name" value="NADP-dependent oxidoreductase domain"/>
    <property type="match status" value="1"/>
</dbReference>
<dbReference type="InterPro" id="IPR023210">
    <property type="entry name" value="NADP_OxRdtase_dom"/>
</dbReference>
<dbReference type="EMBL" id="KV878125">
    <property type="protein sequence ID" value="OJI96416.1"/>
    <property type="molecule type" value="Genomic_DNA"/>
</dbReference>
<dbReference type="RefSeq" id="XP_040662179.1">
    <property type="nucleotide sequence ID" value="XM_040808886.1"/>
</dbReference>
<dbReference type="VEuPathDB" id="FungiDB:ASPVEDRAFT_182140"/>
<keyword evidence="5" id="KW-1185">Reference proteome</keyword>
<dbReference type="PANTHER" id="PTHR43364:SF4">
    <property type="entry name" value="NAD(P)-LINKED OXIDOREDUCTASE SUPERFAMILY PROTEIN"/>
    <property type="match status" value="1"/>
</dbReference>
<reference evidence="5" key="1">
    <citation type="journal article" date="2017" name="Genome Biol.">
        <title>Comparative genomics reveals high biological diversity and specific adaptations in the industrially and medically important fungal genus Aspergillus.</title>
        <authorList>
            <person name="de Vries R.P."/>
            <person name="Riley R."/>
            <person name="Wiebenga A."/>
            <person name="Aguilar-Osorio G."/>
            <person name="Amillis S."/>
            <person name="Uchima C.A."/>
            <person name="Anderluh G."/>
            <person name="Asadollahi M."/>
            <person name="Askin M."/>
            <person name="Barry K."/>
            <person name="Battaglia E."/>
            <person name="Bayram O."/>
            <person name="Benocci T."/>
            <person name="Braus-Stromeyer S.A."/>
            <person name="Caldana C."/>
            <person name="Canovas D."/>
            <person name="Cerqueira G.C."/>
            <person name="Chen F."/>
            <person name="Chen W."/>
            <person name="Choi C."/>
            <person name="Clum A."/>
            <person name="Dos Santos R.A."/>
            <person name="Damasio A.R."/>
            <person name="Diallinas G."/>
            <person name="Emri T."/>
            <person name="Fekete E."/>
            <person name="Flipphi M."/>
            <person name="Freyberg S."/>
            <person name="Gallo A."/>
            <person name="Gournas C."/>
            <person name="Habgood R."/>
            <person name="Hainaut M."/>
            <person name="Harispe M.L."/>
            <person name="Henrissat B."/>
            <person name="Hilden K.S."/>
            <person name="Hope R."/>
            <person name="Hossain A."/>
            <person name="Karabika E."/>
            <person name="Karaffa L."/>
            <person name="Karanyi Z."/>
            <person name="Krasevec N."/>
            <person name="Kuo A."/>
            <person name="Kusch H."/>
            <person name="LaButti K."/>
            <person name="Lagendijk E.L."/>
            <person name="Lapidus A."/>
            <person name="Levasseur A."/>
            <person name="Lindquist E."/>
            <person name="Lipzen A."/>
            <person name="Logrieco A.F."/>
            <person name="MacCabe A."/>
            <person name="Maekelae M.R."/>
            <person name="Malavazi I."/>
            <person name="Melin P."/>
            <person name="Meyer V."/>
            <person name="Mielnichuk N."/>
            <person name="Miskei M."/>
            <person name="Molnar A.P."/>
            <person name="Mule G."/>
            <person name="Ngan C.Y."/>
            <person name="Orejas M."/>
            <person name="Orosz E."/>
            <person name="Ouedraogo J.P."/>
            <person name="Overkamp K.M."/>
            <person name="Park H.-S."/>
            <person name="Perrone G."/>
            <person name="Piumi F."/>
            <person name="Punt P.J."/>
            <person name="Ram A.F."/>
            <person name="Ramon A."/>
            <person name="Rauscher S."/>
            <person name="Record E."/>
            <person name="Riano-Pachon D.M."/>
            <person name="Robert V."/>
            <person name="Roehrig J."/>
            <person name="Ruller R."/>
            <person name="Salamov A."/>
            <person name="Salih N.S."/>
            <person name="Samson R.A."/>
            <person name="Sandor E."/>
            <person name="Sanguinetti M."/>
            <person name="Schuetze T."/>
            <person name="Sepcic K."/>
            <person name="Shelest E."/>
            <person name="Sherlock G."/>
            <person name="Sophianopoulou V."/>
            <person name="Squina F.M."/>
            <person name="Sun H."/>
            <person name="Susca A."/>
            <person name="Todd R.B."/>
            <person name="Tsang A."/>
            <person name="Unkles S.E."/>
            <person name="van de Wiele N."/>
            <person name="van Rossen-Uffink D."/>
            <person name="Oliveira J.V."/>
            <person name="Vesth T.C."/>
            <person name="Visser J."/>
            <person name="Yu J.-H."/>
            <person name="Zhou M."/>
            <person name="Andersen M.R."/>
            <person name="Archer D.B."/>
            <person name="Baker S.E."/>
            <person name="Benoit I."/>
            <person name="Brakhage A.A."/>
            <person name="Braus G.H."/>
            <person name="Fischer R."/>
            <person name="Frisvad J.C."/>
            <person name="Goldman G.H."/>
            <person name="Houbraken J."/>
            <person name="Oakley B."/>
            <person name="Pocsi I."/>
            <person name="Scazzocchio C."/>
            <person name="Seiboth B."/>
            <person name="vanKuyk P.A."/>
            <person name="Wortman J."/>
            <person name="Dyer P.S."/>
            <person name="Grigoriev I.V."/>
        </authorList>
    </citation>
    <scope>NUCLEOTIDE SEQUENCE [LARGE SCALE GENOMIC DNA]</scope>
    <source>
        <strain evidence="5">CBS 583.65</strain>
    </source>
</reference>
<dbReference type="STRING" id="1036611.A0A1L9P4I9"/>
<keyword evidence="1" id="KW-0560">Oxidoreductase</keyword>
<dbReference type="SUPFAM" id="SSF51430">
    <property type="entry name" value="NAD(P)-linked oxidoreductase"/>
    <property type="match status" value="1"/>
</dbReference>
<evidence type="ECO:0000313" key="5">
    <source>
        <dbReference type="Proteomes" id="UP000184073"/>
    </source>
</evidence>
<dbReference type="GeneID" id="63724397"/>
<sequence>MSEPESNPNPRAILGLMTVGPSASTGARITSLSDFQHLLTTFQSHGYTELDTARVYTGREQESFTAAAGWKERGLKIATKWYPLQPGFHKPAILREKLDESLRELGTDSVDIFYLHAPDRAVAFAETLAEVDALYREGKFKQLGLSNYAAYEVAEIMTLCCERGWVRPTIYQAMYNALIRTIEPELIPACRRYGLDIVIYNPIAAGVLAGKYKSADIIPSEGRFSAQNPTGQNYRNRYFKDTTFAAVQVIEAAARKHGLTMAECTFRWTRHHSQLRFAPHGNDGVVIGVSSVGQMESNLRDLEKGPLPGDVVEAFEEAWMLTKATASVYWHGELEYNYDTREVLFGSS</sequence>
<dbReference type="Pfam" id="PF00248">
    <property type="entry name" value="Aldo_ket_red"/>
    <property type="match status" value="1"/>
</dbReference>